<dbReference type="EMBL" id="MU854204">
    <property type="protein sequence ID" value="KAK3933465.1"/>
    <property type="molecule type" value="Genomic_DNA"/>
</dbReference>
<reference evidence="2" key="1">
    <citation type="journal article" date="2023" name="Mol. Phylogenet. Evol.">
        <title>Genome-scale phylogeny and comparative genomics of the fungal order Sordariales.</title>
        <authorList>
            <person name="Hensen N."/>
            <person name="Bonometti L."/>
            <person name="Westerberg I."/>
            <person name="Brannstrom I.O."/>
            <person name="Guillou S."/>
            <person name="Cros-Aarteil S."/>
            <person name="Calhoun S."/>
            <person name="Haridas S."/>
            <person name="Kuo A."/>
            <person name="Mondo S."/>
            <person name="Pangilinan J."/>
            <person name="Riley R."/>
            <person name="LaButti K."/>
            <person name="Andreopoulos B."/>
            <person name="Lipzen A."/>
            <person name="Chen C."/>
            <person name="Yan M."/>
            <person name="Daum C."/>
            <person name="Ng V."/>
            <person name="Clum A."/>
            <person name="Steindorff A."/>
            <person name="Ohm R.A."/>
            <person name="Martin F."/>
            <person name="Silar P."/>
            <person name="Natvig D.O."/>
            <person name="Lalanne C."/>
            <person name="Gautier V."/>
            <person name="Ament-Velasquez S.L."/>
            <person name="Kruys A."/>
            <person name="Hutchinson M.I."/>
            <person name="Powell A.J."/>
            <person name="Barry K."/>
            <person name="Miller A.N."/>
            <person name="Grigoriev I.V."/>
            <person name="Debuchy R."/>
            <person name="Gladieux P."/>
            <person name="Hiltunen Thoren M."/>
            <person name="Johannesson H."/>
        </authorList>
    </citation>
    <scope>NUCLEOTIDE SEQUENCE [LARGE SCALE GENOMIC DNA]</scope>
    <source>
        <strain evidence="2">CBS 340.73</strain>
    </source>
</reference>
<feature type="non-terminal residue" evidence="1">
    <location>
        <position position="1"/>
    </location>
</feature>
<organism evidence="1 2">
    <name type="scientific">Diplogelasinospora grovesii</name>
    <dbReference type="NCBI Taxonomy" id="303347"/>
    <lineage>
        <taxon>Eukaryota</taxon>
        <taxon>Fungi</taxon>
        <taxon>Dikarya</taxon>
        <taxon>Ascomycota</taxon>
        <taxon>Pezizomycotina</taxon>
        <taxon>Sordariomycetes</taxon>
        <taxon>Sordariomycetidae</taxon>
        <taxon>Sordariales</taxon>
        <taxon>Diplogelasinosporaceae</taxon>
        <taxon>Diplogelasinospora</taxon>
    </lineage>
</organism>
<evidence type="ECO:0000313" key="2">
    <source>
        <dbReference type="Proteomes" id="UP001303473"/>
    </source>
</evidence>
<dbReference type="AlphaFoldDB" id="A0AAN6MUV6"/>
<gene>
    <name evidence="1" type="ORF">QBC46DRAFT_414748</name>
</gene>
<protein>
    <submittedName>
        <fullName evidence="1">Uncharacterized protein</fullName>
    </submittedName>
</protein>
<evidence type="ECO:0000313" key="1">
    <source>
        <dbReference type="EMBL" id="KAK3933465.1"/>
    </source>
</evidence>
<proteinExistence type="predicted"/>
<name>A0AAN6MUV6_9PEZI</name>
<sequence>HAGAALLKSVGQLVVDVQTPTGCGSTAISPRSIALPPIQNTPQQWPKTWQEHTSGPGGTYLMDVSSARYPFLCPPPTTMPLAMSSDMSALSLPIDRQEPTASYQLSHAHLPPPQPIESSISSPGGPFQVKSLPTISSNADSGQPIYAPLNQLWHSQLSMPRIQGRPAHGNQADQAVCGTEIASRASPGTASIPCQNLHLPVPSTYYSVTHSAGVHTPATAEVATLSGQGRLSAAHPPVVTGGSPPQLAALSPTNIQAVGLAQRQKINSALIKLNQHCPTCPSDSEAKEVVGTYSVSSVLRWLRLDETSNLQPINLRYLGKEQGKRRYESDFYMGLKIVLFLNVYGHANCLGICDGHHIAGNHTWLSILELKEWQMVSTFPASRCTKVVTVANGGLRVQWRCSNAFGSFLSVTRVGLSISRH</sequence>
<comment type="caution">
    <text evidence="1">The sequence shown here is derived from an EMBL/GenBank/DDBJ whole genome shotgun (WGS) entry which is preliminary data.</text>
</comment>
<keyword evidence="2" id="KW-1185">Reference proteome</keyword>
<accession>A0AAN6MUV6</accession>
<dbReference type="Proteomes" id="UP001303473">
    <property type="component" value="Unassembled WGS sequence"/>
</dbReference>